<proteinExistence type="predicted"/>
<name>A0A1H9W316_9PSEU</name>
<gene>
    <name evidence="1" type="ORF">SAMN05216188_13044</name>
</gene>
<evidence type="ECO:0000313" key="1">
    <source>
        <dbReference type="EMBL" id="SES28326.1"/>
    </source>
</evidence>
<accession>A0A1H9W316</accession>
<reference evidence="2" key="1">
    <citation type="submission" date="2016-10" db="EMBL/GenBank/DDBJ databases">
        <authorList>
            <person name="Varghese N."/>
            <person name="Submissions S."/>
        </authorList>
    </citation>
    <scope>NUCLEOTIDE SEQUENCE [LARGE SCALE GENOMIC DNA]</scope>
    <source>
        <strain evidence="2">CGMCC 4.3525</strain>
    </source>
</reference>
<sequence length="67" mass="7110">MTGVMRVPAASGGRCWMCGMPAVSGEKLPGRRHRVRLLCKRHDVLVFGGARDTPGSSSGDDAPSSRK</sequence>
<evidence type="ECO:0000313" key="2">
    <source>
        <dbReference type="Proteomes" id="UP000199352"/>
    </source>
</evidence>
<organism evidence="1 2">
    <name type="scientific">Lentzea xinjiangensis</name>
    <dbReference type="NCBI Taxonomy" id="402600"/>
    <lineage>
        <taxon>Bacteria</taxon>
        <taxon>Bacillati</taxon>
        <taxon>Actinomycetota</taxon>
        <taxon>Actinomycetes</taxon>
        <taxon>Pseudonocardiales</taxon>
        <taxon>Pseudonocardiaceae</taxon>
        <taxon>Lentzea</taxon>
    </lineage>
</organism>
<dbReference type="AlphaFoldDB" id="A0A1H9W316"/>
<protein>
    <submittedName>
        <fullName evidence="1">Uncharacterized protein</fullName>
    </submittedName>
</protein>
<dbReference type="Proteomes" id="UP000199352">
    <property type="component" value="Unassembled WGS sequence"/>
</dbReference>
<dbReference type="EMBL" id="FOFR01000030">
    <property type="protein sequence ID" value="SES28326.1"/>
    <property type="molecule type" value="Genomic_DNA"/>
</dbReference>
<keyword evidence="2" id="KW-1185">Reference proteome</keyword>